<evidence type="ECO:0000256" key="2">
    <source>
        <dbReference type="SAM" id="MobiDB-lite"/>
    </source>
</evidence>
<comment type="caution">
    <text evidence="4">The sequence shown here is derived from an EMBL/GenBank/DDBJ whole genome shotgun (WGS) entry which is preliminary data.</text>
</comment>
<dbReference type="PROSITE" id="PS50076">
    <property type="entry name" value="DNAJ_2"/>
    <property type="match status" value="1"/>
</dbReference>
<keyword evidence="1" id="KW-0235">DNA replication</keyword>
<proteinExistence type="predicted"/>
<dbReference type="Proteomes" id="UP000824110">
    <property type="component" value="Unassembled WGS sequence"/>
</dbReference>
<gene>
    <name evidence="4" type="ORF">IAB69_04430</name>
</gene>
<feature type="domain" description="J" evidence="3">
    <location>
        <begin position="4"/>
        <end position="64"/>
    </location>
</feature>
<sequence length="207" mass="23675">MKKSNLELLGLTEGATEDDIKEAYSRLRAKYLEDRFKDGEEGNEAARMLTKLDTAYNELMSELSEDPNMSGGGTSFEKVEECIRSGDIQEAQRVLDSFNERNGRWHYLQSVVFYKKSWMNESKKQLEIAMQLEPDNEKYKDAYRKLNERLKSTSQQAQNPTGGQQGVYQGQTMQSPSDEQMGGNFCSWCIQCCALNMCLNMLCSCCR</sequence>
<organism evidence="4 5">
    <name type="scientific">Candidatus Coproplasma excrementigallinarum</name>
    <dbReference type="NCBI Taxonomy" id="2840747"/>
    <lineage>
        <taxon>Bacteria</taxon>
        <taxon>Bacillati</taxon>
        <taxon>Bacillota</taxon>
        <taxon>Clostridia</taxon>
        <taxon>Eubacteriales</taxon>
        <taxon>Candidatus Coproplasma</taxon>
    </lineage>
</organism>
<dbReference type="GO" id="GO:0006260">
    <property type="term" value="P:DNA replication"/>
    <property type="evidence" value="ECO:0007669"/>
    <property type="project" value="UniProtKB-KW"/>
</dbReference>
<evidence type="ECO:0000313" key="5">
    <source>
        <dbReference type="Proteomes" id="UP000824110"/>
    </source>
</evidence>
<dbReference type="SUPFAM" id="SSF46565">
    <property type="entry name" value="Chaperone J-domain"/>
    <property type="match status" value="1"/>
</dbReference>
<dbReference type="Gene3D" id="1.10.287.110">
    <property type="entry name" value="DnaJ domain"/>
    <property type="match status" value="1"/>
</dbReference>
<dbReference type="InterPro" id="IPR001623">
    <property type="entry name" value="DnaJ_domain"/>
</dbReference>
<name>A0A9D1MKI4_9FIRM</name>
<feature type="region of interest" description="Disordered" evidence="2">
    <location>
        <begin position="150"/>
        <end position="175"/>
    </location>
</feature>
<dbReference type="CDD" id="cd06257">
    <property type="entry name" value="DnaJ"/>
    <property type="match status" value="1"/>
</dbReference>
<dbReference type="InterPro" id="IPR011990">
    <property type="entry name" value="TPR-like_helical_dom_sf"/>
</dbReference>
<evidence type="ECO:0000313" key="4">
    <source>
        <dbReference type="EMBL" id="HIU61875.1"/>
    </source>
</evidence>
<accession>A0A9D1MKI4</accession>
<evidence type="ECO:0000259" key="3">
    <source>
        <dbReference type="PROSITE" id="PS50076"/>
    </source>
</evidence>
<dbReference type="AlphaFoldDB" id="A0A9D1MKI4"/>
<dbReference type="SUPFAM" id="SSF48452">
    <property type="entry name" value="TPR-like"/>
    <property type="match status" value="1"/>
</dbReference>
<dbReference type="EMBL" id="DVNE01000042">
    <property type="protein sequence ID" value="HIU61875.1"/>
    <property type="molecule type" value="Genomic_DNA"/>
</dbReference>
<reference evidence="4" key="1">
    <citation type="submission" date="2020-10" db="EMBL/GenBank/DDBJ databases">
        <authorList>
            <person name="Gilroy R."/>
        </authorList>
    </citation>
    <scope>NUCLEOTIDE SEQUENCE</scope>
    <source>
        <strain evidence="4">CHK195-12923</strain>
    </source>
</reference>
<reference evidence="4" key="2">
    <citation type="journal article" date="2021" name="PeerJ">
        <title>Extensive microbial diversity within the chicken gut microbiome revealed by metagenomics and culture.</title>
        <authorList>
            <person name="Gilroy R."/>
            <person name="Ravi A."/>
            <person name="Getino M."/>
            <person name="Pursley I."/>
            <person name="Horton D.L."/>
            <person name="Alikhan N.F."/>
            <person name="Baker D."/>
            <person name="Gharbi K."/>
            <person name="Hall N."/>
            <person name="Watson M."/>
            <person name="Adriaenssens E.M."/>
            <person name="Foster-Nyarko E."/>
            <person name="Jarju S."/>
            <person name="Secka A."/>
            <person name="Antonio M."/>
            <person name="Oren A."/>
            <person name="Chaudhuri R.R."/>
            <person name="La Ragione R."/>
            <person name="Hildebrand F."/>
            <person name="Pallen M.J."/>
        </authorList>
    </citation>
    <scope>NUCLEOTIDE SEQUENCE</scope>
    <source>
        <strain evidence="4">CHK195-12923</strain>
    </source>
</reference>
<feature type="compositionally biased region" description="Polar residues" evidence="2">
    <location>
        <begin position="152"/>
        <end position="161"/>
    </location>
</feature>
<protein>
    <recommendedName>
        <fullName evidence="3">J domain-containing protein</fullName>
    </recommendedName>
</protein>
<dbReference type="InterPro" id="IPR036869">
    <property type="entry name" value="J_dom_sf"/>
</dbReference>
<evidence type="ECO:0000256" key="1">
    <source>
        <dbReference type="ARBA" id="ARBA00022705"/>
    </source>
</evidence>